<dbReference type="InterPro" id="IPR017501">
    <property type="entry name" value="Phage_infect_YhgE_C"/>
</dbReference>
<feature type="transmembrane region" description="Helical" evidence="5">
    <location>
        <begin position="449"/>
        <end position="469"/>
    </location>
</feature>
<feature type="transmembrane region" description="Helical" evidence="5">
    <location>
        <begin position="20"/>
        <end position="38"/>
    </location>
</feature>
<dbReference type="Gene3D" id="3.40.1710.10">
    <property type="entry name" value="abc type-2 transporter like domain"/>
    <property type="match status" value="1"/>
</dbReference>
<evidence type="ECO:0000256" key="4">
    <source>
        <dbReference type="ARBA" id="ARBA00023136"/>
    </source>
</evidence>
<evidence type="ECO:0000256" key="1">
    <source>
        <dbReference type="ARBA" id="ARBA00004141"/>
    </source>
</evidence>
<name>A0ABS3SEC9_9CELL</name>
<dbReference type="InterPro" id="IPR017500">
    <property type="entry name" value="Phage_infect_YhgE_N"/>
</dbReference>
<evidence type="ECO:0000259" key="6">
    <source>
        <dbReference type="Pfam" id="PF12698"/>
    </source>
</evidence>
<gene>
    <name evidence="7" type="ORF">J4035_05520</name>
</gene>
<evidence type="ECO:0000256" key="3">
    <source>
        <dbReference type="ARBA" id="ARBA00022989"/>
    </source>
</evidence>
<dbReference type="NCBIfam" id="TIGR03057">
    <property type="entry name" value="xxxLxxG_by_4"/>
    <property type="match status" value="2"/>
</dbReference>
<dbReference type="PANTHER" id="PTHR43077:SF5">
    <property type="entry name" value="PHAGE INFECTION PROTEIN"/>
    <property type="match status" value="1"/>
</dbReference>
<dbReference type="InterPro" id="IPR051328">
    <property type="entry name" value="T7SS_ABC-Transporter"/>
</dbReference>
<sequence length="644" mass="67084">MILSLAWSELRRYRRPLERVALLFLVLLPSLYGGLYLWSNWDPYGHLEDIKVAVVDEDQAVTVQGKDVRAGSQVVEELQQDPIVEWTPTSATNAAAGLSDGTYLMTITIPNDFSANLASVQSGDPKVAEVLLRRDGANGFIVSVASRGLAIELEERINAAATAAYFTVLFEGLDELRSGLQQAADGAGRLRDGLTTAHDGTVTLAGGLASAQQASVALRDGAEQVAQGDQRIANVVNPLVDEVVPALPGVASAAQTVADKAAQLAGQVAQDADGLPSRTGQLLDELQQWGNSSGAASDPGFQQVVARAEAAHARAGDVTRTAAEVSTAANRVAARAAQVNADVPVIQARIRAAQSDIDRLASGSQEVATGLGELSTGLQSATDGANQLVSGTAELESGASTLTDGLTSAVQQIPTIGENDPEGVARELASPTKVTDSAVNDAKYYGEGLAPFFFGIALCVFGVAAFTVLRPVNPRGLMSRAHSVRVALAGYLPVASIGVTGGFVLTAILHFGLGMEPRSWPATLGLVAVGSMAFTAIAHALRAAFGVVGSSIALVLLMLQLTSCAGIYPMQTLPGPLRAIHPLLPMSYVVDGLRIALTGGPSDRYVRDILVVGAWGLTGLLLGVAAVVWRRRWTITQVKPVLGE</sequence>
<feature type="transmembrane region" description="Helical" evidence="5">
    <location>
        <begin position="609"/>
        <end position="629"/>
    </location>
</feature>
<protein>
    <submittedName>
        <fullName evidence="7">YhgE/Pip domain-containing protein</fullName>
    </submittedName>
</protein>
<organism evidence="7 8">
    <name type="scientific">Cellulomonas fengjieae</name>
    <dbReference type="NCBI Taxonomy" id="2819978"/>
    <lineage>
        <taxon>Bacteria</taxon>
        <taxon>Bacillati</taxon>
        <taxon>Actinomycetota</taxon>
        <taxon>Actinomycetes</taxon>
        <taxon>Micrococcales</taxon>
        <taxon>Cellulomonadaceae</taxon>
        <taxon>Cellulomonas</taxon>
    </lineage>
</organism>
<dbReference type="Gene3D" id="1.10.287.950">
    <property type="entry name" value="Methyl-accepting chemotaxis protein"/>
    <property type="match status" value="1"/>
</dbReference>
<keyword evidence="2 5" id="KW-0812">Transmembrane</keyword>
<dbReference type="NCBIfam" id="TIGR03061">
    <property type="entry name" value="pip_yhgE_Nterm"/>
    <property type="match status" value="1"/>
</dbReference>
<dbReference type="PANTHER" id="PTHR43077">
    <property type="entry name" value="TRANSPORT PERMEASE YVFS-RELATED"/>
    <property type="match status" value="1"/>
</dbReference>
<proteinExistence type="predicted"/>
<dbReference type="EMBL" id="JAGFBM010000001">
    <property type="protein sequence ID" value="MBO3084090.1"/>
    <property type="molecule type" value="Genomic_DNA"/>
</dbReference>
<dbReference type="Pfam" id="PF12698">
    <property type="entry name" value="ABC2_membrane_3"/>
    <property type="match status" value="1"/>
</dbReference>
<keyword evidence="8" id="KW-1185">Reference proteome</keyword>
<dbReference type="Proteomes" id="UP000678317">
    <property type="component" value="Unassembled WGS sequence"/>
</dbReference>
<accession>A0ABS3SEC9</accession>
<feature type="domain" description="ABC-2 type transporter transmembrane" evidence="6">
    <location>
        <begin position="400"/>
        <end position="624"/>
    </location>
</feature>
<evidence type="ECO:0000313" key="8">
    <source>
        <dbReference type="Proteomes" id="UP000678317"/>
    </source>
</evidence>
<dbReference type="InterPro" id="IPR023908">
    <property type="entry name" value="xxxLxxG_rpt"/>
</dbReference>
<keyword evidence="3 5" id="KW-1133">Transmembrane helix</keyword>
<evidence type="ECO:0000313" key="7">
    <source>
        <dbReference type="EMBL" id="MBO3084090.1"/>
    </source>
</evidence>
<feature type="transmembrane region" description="Helical" evidence="5">
    <location>
        <begin position="519"/>
        <end position="538"/>
    </location>
</feature>
<comment type="subcellular location">
    <subcellularLocation>
        <location evidence="1">Membrane</location>
        <topology evidence="1">Multi-pass membrane protein</topology>
    </subcellularLocation>
</comment>
<keyword evidence="4 5" id="KW-0472">Membrane</keyword>
<feature type="transmembrane region" description="Helical" evidence="5">
    <location>
        <begin position="490"/>
        <end position="513"/>
    </location>
</feature>
<reference evidence="7 8" key="1">
    <citation type="submission" date="2021-03" db="EMBL/GenBank/DDBJ databases">
        <title>novel species in genus Cellulomonas.</title>
        <authorList>
            <person name="Zhang G."/>
        </authorList>
    </citation>
    <scope>NUCLEOTIDE SEQUENCE [LARGE SCALE GENOMIC DNA]</scope>
    <source>
        <strain evidence="8">zg-ZUI188</strain>
    </source>
</reference>
<evidence type="ECO:0000256" key="2">
    <source>
        <dbReference type="ARBA" id="ARBA00022692"/>
    </source>
</evidence>
<feature type="transmembrane region" description="Helical" evidence="5">
    <location>
        <begin position="545"/>
        <end position="568"/>
    </location>
</feature>
<dbReference type="RefSeq" id="WP_208288908.1">
    <property type="nucleotide sequence ID" value="NZ_CP074404.1"/>
</dbReference>
<evidence type="ECO:0000256" key="5">
    <source>
        <dbReference type="SAM" id="Phobius"/>
    </source>
</evidence>
<dbReference type="NCBIfam" id="TIGR03062">
    <property type="entry name" value="pip_yhgE_Cterm"/>
    <property type="match status" value="1"/>
</dbReference>
<comment type="caution">
    <text evidence="7">The sequence shown here is derived from an EMBL/GenBank/DDBJ whole genome shotgun (WGS) entry which is preliminary data.</text>
</comment>
<dbReference type="InterPro" id="IPR013525">
    <property type="entry name" value="ABC2_TM"/>
</dbReference>